<comment type="caution">
    <text evidence="8">The sequence shown here is derived from an EMBL/GenBank/DDBJ whole genome shotgun (WGS) entry which is preliminary data.</text>
</comment>
<dbReference type="Proteomes" id="UP000319502">
    <property type="component" value="Unassembled WGS sequence"/>
</dbReference>
<dbReference type="OrthoDB" id="8563502at2"/>
<evidence type="ECO:0000313" key="7">
    <source>
        <dbReference type="EMBL" id="TVO59050.1"/>
    </source>
</evidence>
<evidence type="ECO:0000256" key="1">
    <source>
        <dbReference type="ARBA" id="ARBA00004651"/>
    </source>
</evidence>
<protein>
    <submittedName>
        <fullName evidence="8">Thiosulfate reductase</fullName>
    </submittedName>
</protein>
<evidence type="ECO:0000256" key="6">
    <source>
        <dbReference type="SAM" id="Phobius"/>
    </source>
</evidence>
<feature type="transmembrane region" description="Helical" evidence="6">
    <location>
        <begin position="71"/>
        <end position="95"/>
    </location>
</feature>
<evidence type="ECO:0000256" key="4">
    <source>
        <dbReference type="ARBA" id="ARBA00022989"/>
    </source>
</evidence>
<organism evidence="8 9">
    <name type="scientific">Denitromonas halophila</name>
    <dbReference type="NCBI Taxonomy" id="1629404"/>
    <lineage>
        <taxon>Bacteria</taxon>
        <taxon>Pseudomonadati</taxon>
        <taxon>Pseudomonadota</taxon>
        <taxon>Betaproteobacteria</taxon>
        <taxon>Rhodocyclales</taxon>
        <taxon>Zoogloeaceae</taxon>
        <taxon>Denitromonas</taxon>
    </lineage>
</organism>
<name>A0A557SGJ1_9RHOO</name>
<comment type="subcellular location">
    <subcellularLocation>
        <location evidence="1">Cell membrane</location>
        <topology evidence="1">Multi-pass membrane protein</topology>
    </subcellularLocation>
</comment>
<sequence>MRTPRMHNERSLTLAWLLLLGLTLVGAVLGNAGSPGLWVTVTVAAMMAFKGRVVIDHFLELGGAHPSIRRLVRFYAVALPVMLILTDLFGPQIAWLTTL</sequence>
<evidence type="ECO:0000313" key="10">
    <source>
        <dbReference type="Proteomes" id="UP000319502"/>
    </source>
</evidence>
<proteinExistence type="predicted"/>
<evidence type="ECO:0000256" key="5">
    <source>
        <dbReference type="ARBA" id="ARBA00023136"/>
    </source>
</evidence>
<dbReference type="InterPro" id="IPR005171">
    <property type="entry name" value="Cyt_c_oxidase_su4_prok"/>
</dbReference>
<evidence type="ECO:0000313" key="9">
    <source>
        <dbReference type="Proteomes" id="UP000318349"/>
    </source>
</evidence>
<dbReference type="EMBL" id="VMNK01000003">
    <property type="protein sequence ID" value="TVO59050.1"/>
    <property type="molecule type" value="Genomic_DNA"/>
</dbReference>
<keyword evidence="3 6" id="KW-0812">Transmembrane</keyword>
<dbReference type="Pfam" id="PF03626">
    <property type="entry name" value="COX4_pro"/>
    <property type="match status" value="1"/>
</dbReference>
<evidence type="ECO:0000256" key="2">
    <source>
        <dbReference type="ARBA" id="ARBA00022475"/>
    </source>
</evidence>
<keyword evidence="10" id="KW-1185">Reference proteome</keyword>
<accession>A0A557SGJ1</accession>
<reference evidence="9 10" key="1">
    <citation type="submission" date="2019-07" db="EMBL/GenBank/DDBJ databases">
        <title>The pathways for chlorine oxyanion respiration interact through the shared metabolite chlorate.</title>
        <authorList>
            <person name="Barnum T.P."/>
            <person name="Cheng Y."/>
            <person name="Hill K.A."/>
            <person name="Lucas L.N."/>
            <person name="Carlson H.K."/>
            <person name="Coates J.D."/>
        </authorList>
    </citation>
    <scope>NUCLEOTIDE SEQUENCE [LARGE SCALE GENOMIC DNA]</scope>
    <source>
        <strain evidence="8 9">SFB-1</strain>
        <strain evidence="7 10">SFB-3</strain>
    </source>
</reference>
<feature type="transmembrane region" description="Helical" evidence="6">
    <location>
        <begin position="37"/>
        <end position="59"/>
    </location>
</feature>
<evidence type="ECO:0000256" key="3">
    <source>
        <dbReference type="ARBA" id="ARBA00022692"/>
    </source>
</evidence>
<gene>
    <name evidence="8" type="ORF">FHP89_10545</name>
    <name evidence="7" type="ORF">FHP91_05215</name>
</gene>
<dbReference type="GO" id="GO:0005886">
    <property type="term" value="C:plasma membrane"/>
    <property type="evidence" value="ECO:0007669"/>
    <property type="project" value="UniProtKB-SubCell"/>
</dbReference>
<keyword evidence="5 6" id="KW-0472">Membrane</keyword>
<dbReference type="Proteomes" id="UP000318349">
    <property type="component" value="Unassembled WGS sequence"/>
</dbReference>
<dbReference type="AlphaFoldDB" id="A0A557SGJ1"/>
<keyword evidence="4 6" id="KW-1133">Transmembrane helix</keyword>
<dbReference type="EMBL" id="VMNI01000008">
    <property type="protein sequence ID" value="TVO76530.1"/>
    <property type="molecule type" value="Genomic_DNA"/>
</dbReference>
<keyword evidence="2" id="KW-1003">Cell membrane</keyword>
<evidence type="ECO:0000313" key="8">
    <source>
        <dbReference type="EMBL" id="TVO76530.1"/>
    </source>
</evidence>